<dbReference type="InterPro" id="IPR004606">
    <property type="entry name" value="Mop_domain"/>
</dbReference>
<dbReference type="Pfam" id="PF03459">
    <property type="entry name" value="TOBE"/>
    <property type="match status" value="1"/>
</dbReference>
<dbReference type="OrthoDB" id="8228639at2"/>
<keyword evidence="6" id="KW-1185">Reference proteome</keyword>
<keyword evidence="5" id="KW-0547">Nucleotide-binding</keyword>
<keyword evidence="5" id="KW-0067">ATP-binding</keyword>
<proteinExistence type="predicted"/>
<evidence type="ECO:0000313" key="5">
    <source>
        <dbReference type="EMBL" id="REF87602.1"/>
    </source>
</evidence>
<gene>
    <name evidence="5" type="ORF">DES32_1225</name>
</gene>
<feature type="domain" description="Mop" evidence="4">
    <location>
        <begin position="75"/>
        <end position="141"/>
    </location>
</feature>
<dbReference type="Gene3D" id="2.40.50.100">
    <property type="match status" value="1"/>
</dbReference>
<evidence type="ECO:0000259" key="4">
    <source>
        <dbReference type="PROSITE" id="PS51866"/>
    </source>
</evidence>
<evidence type="ECO:0000256" key="2">
    <source>
        <dbReference type="PROSITE-ProRule" id="PRU01213"/>
    </source>
</evidence>
<comment type="caution">
    <text evidence="5">The sequence shown here is derived from an EMBL/GenBank/DDBJ whole genome shotgun (WGS) entry which is preliminary data.</text>
</comment>
<reference evidence="5 6" key="1">
    <citation type="submission" date="2018-08" db="EMBL/GenBank/DDBJ databases">
        <title>Genomic Encyclopedia of Type Strains, Phase IV (KMG-IV): sequencing the most valuable type-strain genomes for metagenomic binning, comparative biology and taxonomic classification.</title>
        <authorList>
            <person name="Goeker M."/>
        </authorList>
    </citation>
    <scope>NUCLEOTIDE SEQUENCE [LARGE SCALE GENOMIC DNA]</scope>
    <source>
        <strain evidence="5 6">BW863</strain>
    </source>
</reference>
<feature type="compositionally biased region" description="Low complexity" evidence="3">
    <location>
        <begin position="149"/>
        <end position="164"/>
    </location>
</feature>
<dbReference type="EMBL" id="QUMO01000002">
    <property type="protein sequence ID" value="REF87602.1"/>
    <property type="molecule type" value="Genomic_DNA"/>
</dbReference>
<dbReference type="GO" id="GO:0005524">
    <property type="term" value="F:ATP binding"/>
    <property type="evidence" value="ECO:0007669"/>
    <property type="project" value="UniProtKB-KW"/>
</dbReference>
<feature type="region of interest" description="Disordered" evidence="3">
    <location>
        <begin position="141"/>
        <end position="164"/>
    </location>
</feature>
<evidence type="ECO:0000256" key="1">
    <source>
        <dbReference type="ARBA" id="ARBA00022505"/>
    </source>
</evidence>
<dbReference type="AlphaFoldDB" id="A0A3D9YY22"/>
<sequence>MHILPADKEKLTSPPALETTVFARILRHDPELALTSLLFDDGELRLPMVNYPVGSSVIVKIDARDVSIALSRPMDVSITNRLPGTIDEIEYLTSPYVRATLSLGKTRVHSLITRESVVRLALQPGIKAWAMIKAVAISGRGVRPDRAPQPRSWPSDRSSSPETR</sequence>
<name>A0A3D9YY22_9HYPH</name>
<protein>
    <submittedName>
        <fullName evidence="5">Molybdate transport system ATP-binding protein</fullName>
    </submittedName>
</protein>
<dbReference type="InterPro" id="IPR005116">
    <property type="entry name" value="Transp-assoc_OB_typ1"/>
</dbReference>
<dbReference type="InterPro" id="IPR008995">
    <property type="entry name" value="Mo/tungstate-bd_C_term_dom"/>
</dbReference>
<organism evidence="5 6">
    <name type="scientific">Methylovirgula ligni</name>
    <dbReference type="NCBI Taxonomy" id="569860"/>
    <lineage>
        <taxon>Bacteria</taxon>
        <taxon>Pseudomonadati</taxon>
        <taxon>Pseudomonadota</taxon>
        <taxon>Alphaproteobacteria</taxon>
        <taxon>Hyphomicrobiales</taxon>
        <taxon>Beijerinckiaceae</taxon>
        <taxon>Methylovirgula</taxon>
    </lineage>
</organism>
<evidence type="ECO:0000313" key="6">
    <source>
        <dbReference type="Proteomes" id="UP000256900"/>
    </source>
</evidence>
<dbReference type="PROSITE" id="PS51866">
    <property type="entry name" value="MOP"/>
    <property type="match status" value="1"/>
</dbReference>
<dbReference type="SUPFAM" id="SSF50331">
    <property type="entry name" value="MOP-like"/>
    <property type="match status" value="1"/>
</dbReference>
<accession>A0A3D9YY22</accession>
<evidence type="ECO:0000256" key="3">
    <source>
        <dbReference type="SAM" id="MobiDB-lite"/>
    </source>
</evidence>
<dbReference type="GO" id="GO:0015689">
    <property type="term" value="P:molybdate ion transport"/>
    <property type="evidence" value="ECO:0007669"/>
    <property type="project" value="InterPro"/>
</dbReference>
<dbReference type="Proteomes" id="UP000256900">
    <property type="component" value="Unassembled WGS sequence"/>
</dbReference>
<keyword evidence="1 2" id="KW-0500">Molybdenum</keyword>
<dbReference type="RefSeq" id="WP_115835787.1">
    <property type="nucleotide sequence ID" value="NZ_CP025086.1"/>
</dbReference>